<keyword evidence="2" id="KW-1185">Reference proteome</keyword>
<reference evidence="1 2" key="1">
    <citation type="submission" date="2022-12" db="EMBL/GenBank/DDBJ databases">
        <title>Chromosome-scale assembly of the Ensete ventricosum genome.</title>
        <authorList>
            <person name="Dussert Y."/>
            <person name="Stocks J."/>
            <person name="Wendawek A."/>
            <person name="Woldeyes F."/>
            <person name="Nichols R.A."/>
            <person name="Borrell J.S."/>
        </authorList>
    </citation>
    <scope>NUCLEOTIDE SEQUENCE [LARGE SCALE GENOMIC DNA]</scope>
    <source>
        <strain evidence="2">cv. Maze</strain>
        <tissue evidence="1">Seeds</tissue>
    </source>
</reference>
<comment type="caution">
    <text evidence="1">The sequence shown here is derived from an EMBL/GenBank/DDBJ whole genome shotgun (WGS) entry which is preliminary data.</text>
</comment>
<proteinExistence type="predicted"/>
<sequence>MLSAGHQGKKKRNKLFHPTVEILSHGQRTGFKISASSGQILDRVMASLRLELLTFRWRDVSVPRSGVSVSRSRSLFIVFDLSLWPLQSTEVVSITRTRVYSQGETS</sequence>
<organism evidence="1 2">
    <name type="scientific">Ensete ventricosum</name>
    <name type="common">Abyssinian banana</name>
    <name type="synonym">Musa ensete</name>
    <dbReference type="NCBI Taxonomy" id="4639"/>
    <lineage>
        <taxon>Eukaryota</taxon>
        <taxon>Viridiplantae</taxon>
        <taxon>Streptophyta</taxon>
        <taxon>Embryophyta</taxon>
        <taxon>Tracheophyta</taxon>
        <taxon>Spermatophyta</taxon>
        <taxon>Magnoliopsida</taxon>
        <taxon>Liliopsida</taxon>
        <taxon>Zingiberales</taxon>
        <taxon>Musaceae</taxon>
        <taxon>Ensete</taxon>
    </lineage>
</organism>
<dbReference type="EMBL" id="JAQQAF010000001">
    <property type="protein sequence ID" value="KAJ8509676.1"/>
    <property type="molecule type" value="Genomic_DNA"/>
</dbReference>
<evidence type="ECO:0000313" key="2">
    <source>
        <dbReference type="Proteomes" id="UP001222027"/>
    </source>
</evidence>
<dbReference type="Proteomes" id="UP001222027">
    <property type="component" value="Unassembled WGS sequence"/>
</dbReference>
<gene>
    <name evidence="1" type="ORF">OPV22_000110</name>
</gene>
<name>A0AAV8Q8B5_ENSVE</name>
<evidence type="ECO:0000313" key="1">
    <source>
        <dbReference type="EMBL" id="KAJ8509676.1"/>
    </source>
</evidence>
<protein>
    <submittedName>
        <fullName evidence="1">Uncharacterized protein</fullName>
    </submittedName>
</protein>
<dbReference type="AlphaFoldDB" id="A0AAV8Q8B5"/>
<accession>A0AAV8Q8B5</accession>